<dbReference type="GO" id="GO:0046872">
    <property type="term" value="F:metal ion binding"/>
    <property type="evidence" value="ECO:0007669"/>
    <property type="project" value="UniProtKB-KW"/>
</dbReference>
<keyword evidence="3" id="KW-0479">Metal-binding</keyword>
<dbReference type="InterPro" id="IPR015797">
    <property type="entry name" value="NUDIX_hydrolase-like_dom_sf"/>
</dbReference>
<dbReference type="PANTHER" id="PTHR43758">
    <property type="entry name" value="7,8-DIHYDRO-8-OXOGUANINE TRIPHOSPHATASE"/>
    <property type="match status" value="1"/>
</dbReference>
<dbReference type="GO" id="GO:0016818">
    <property type="term" value="F:hydrolase activity, acting on acid anhydrides, in phosphorus-containing anhydrides"/>
    <property type="evidence" value="ECO:0007669"/>
    <property type="project" value="TreeGrafter"/>
</dbReference>
<evidence type="ECO:0000313" key="7">
    <source>
        <dbReference type="EMBL" id="SUZ65904.1"/>
    </source>
</evidence>
<evidence type="ECO:0000256" key="5">
    <source>
        <dbReference type="ARBA" id="ARBA00022842"/>
    </source>
</evidence>
<protein>
    <recommendedName>
        <fullName evidence="6">Nudix hydrolase domain-containing protein</fullName>
    </recommendedName>
</protein>
<keyword evidence="4" id="KW-0378">Hydrolase</keyword>
<dbReference type="PANTHER" id="PTHR43758:SF2">
    <property type="entry name" value="OXIDIZED PURINE NUCLEOSIDE TRIPHOSPHATE HYDROLASE"/>
    <property type="match status" value="1"/>
</dbReference>
<evidence type="ECO:0000256" key="3">
    <source>
        <dbReference type="ARBA" id="ARBA00022723"/>
    </source>
</evidence>
<accession>A0A381PGX8</accession>
<keyword evidence="5" id="KW-0460">Magnesium</keyword>
<evidence type="ECO:0000259" key="6">
    <source>
        <dbReference type="PROSITE" id="PS51462"/>
    </source>
</evidence>
<evidence type="ECO:0000256" key="2">
    <source>
        <dbReference type="ARBA" id="ARBA00005582"/>
    </source>
</evidence>
<organism evidence="7">
    <name type="scientific">marine metagenome</name>
    <dbReference type="NCBI Taxonomy" id="408172"/>
    <lineage>
        <taxon>unclassified sequences</taxon>
        <taxon>metagenomes</taxon>
        <taxon>ecological metagenomes</taxon>
    </lineage>
</organism>
<reference evidence="7" key="1">
    <citation type="submission" date="2018-05" db="EMBL/GenBank/DDBJ databases">
        <authorList>
            <person name="Lanie J.A."/>
            <person name="Ng W.-L."/>
            <person name="Kazmierczak K.M."/>
            <person name="Andrzejewski T.M."/>
            <person name="Davidsen T.M."/>
            <person name="Wayne K.J."/>
            <person name="Tettelin H."/>
            <person name="Glass J.I."/>
            <person name="Rusch D."/>
            <person name="Podicherti R."/>
            <person name="Tsui H.-C.T."/>
            <person name="Winkler M.E."/>
        </authorList>
    </citation>
    <scope>NUCLEOTIDE SEQUENCE</scope>
</reference>
<sequence length="175" mass="19810">MVFTPIIGTLVYLLDRDSKSVLLIKRDARLSDDHYGKFNGLGGKLEIDESVVEGARREIGEEAGVTLTSLVLRGTVSWSNFGPNREEWLGFIFLSDAWEGELLSSNEEGSLVWVELDRLLKACDIDPVARASADLPMWEGDRHFVPLVFDDDPRQFHGSMPYDTDRSISWCFERI</sequence>
<dbReference type="Pfam" id="PF00293">
    <property type="entry name" value="NUDIX"/>
    <property type="match status" value="1"/>
</dbReference>
<dbReference type="PROSITE" id="PS00893">
    <property type="entry name" value="NUDIX_BOX"/>
    <property type="match status" value="1"/>
</dbReference>
<dbReference type="PROSITE" id="PS51462">
    <property type="entry name" value="NUDIX"/>
    <property type="match status" value="1"/>
</dbReference>
<dbReference type="InterPro" id="IPR020084">
    <property type="entry name" value="NUDIX_hydrolase_CS"/>
</dbReference>
<dbReference type="CDD" id="cd18886">
    <property type="entry name" value="NUDIX_MutT_Nudt1"/>
    <property type="match status" value="1"/>
</dbReference>
<proteinExistence type="inferred from homology"/>
<dbReference type="SUPFAM" id="SSF55811">
    <property type="entry name" value="Nudix"/>
    <property type="match status" value="1"/>
</dbReference>
<dbReference type="Gene3D" id="3.90.79.10">
    <property type="entry name" value="Nucleoside Triphosphate Pyrophosphohydrolase"/>
    <property type="match status" value="1"/>
</dbReference>
<evidence type="ECO:0000256" key="1">
    <source>
        <dbReference type="ARBA" id="ARBA00001946"/>
    </source>
</evidence>
<dbReference type="EMBL" id="UINC01000972">
    <property type="protein sequence ID" value="SUZ65904.1"/>
    <property type="molecule type" value="Genomic_DNA"/>
</dbReference>
<name>A0A381PGX8_9ZZZZ</name>
<feature type="domain" description="Nudix hydrolase" evidence="6">
    <location>
        <begin position="4"/>
        <end position="136"/>
    </location>
</feature>
<comment type="similarity">
    <text evidence="2">Belongs to the Nudix hydrolase family.</text>
</comment>
<evidence type="ECO:0000256" key="4">
    <source>
        <dbReference type="ARBA" id="ARBA00022801"/>
    </source>
</evidence>
<dbReference type="InterPro" id="IPR000086">
    <property type="entry name" value="NUDIX_hydrolase_dom"/>
</dbReference>
<dbReference type="GO" id="GO:0005737">
    <property type="term" value="C:cytoplasm"/>
    <property type="evidence" value="ECO:0007669"/>
    <property type="project" value="TreeGrafter"/>
</dbReference>
<comment type="cofactor">
    <cofactor evidence="1">
        <name>Mg(2+)</name>
        <dbReference type="ChEBI" id="CHEBI:18420"/>
    </cofactor>
</comment>
<gene>
    <name evidence="7" type="ORF">METZ01_LOCUS18758</name>
</gene>
<dbReference type="AlphaFoldDB" id="A0A381PGX8"/>